<evidence type="ECO:0000256" key="3">
    <source>
        <dbReference type="ARBA" id="ARBA00022741"/>
    </source>
</evidence>
<comment type="subcellular location">
    <subcellularLocation>
        <location evidence="1">Membrane</location>
        <topology evidence="1">Multi-pass membrane protein</topology>
    </subcellularLocation>
</comment>
<feature type="domain" description="ABC transmembrane type-1" evidence="10">
    <location>
        <begin position="116"/>
        <end position="400"/>
    </location>
</feature>
<comment type="caution">
    <text evidence="11">The sequence shown here is derived from an EMBL/GenBank/DDBJ whole genome shotgun (WGS) entry which is preliminary data.</text>
</comment>
<evidence type="ECO:0000256" key="7">
    <source>
        <dbReference type="SAM" id="MobiDB-lite"/>
    </source>
</evidence>
<name>A0ABQ8PQJ7_9FUNG</name>
<evidence type="ECO:0000259" key="9">
    <source>
        <dbReference type="PROSITE" id="PS50893"/>
    </source>
</evidence>
<proteinExistence type="predicted"/>
<feature type="region of interest" description="Disordered" evidence="7">
    <location>
        <begin position="63"/>
        <end position="91"/>
    </location>
</feature>
<dbReference type="InterPro" id="IPR011527">
    <property type="entry name" value="ABC1_TM_dom"/>
</dbReference>
<reference evidence="11" key="1">
    <citation type="submission" date="2022-07" db="EMBL/GenBank/DDBJ databases">
        <title>Phylogenomic reconstructions and comparative analyses of Kickxellomycotina fungi.</title>
        <authorList>
            <person name="Reynolds N.K."/>
            <person name="Stajich J.E."/>
            <person name="Barry K."/>
            <person name="Grigoriev I.V."/>
            <person name="Crous P."/>
            <person name="Smith M.E."/>
        </authorList>
    </citation>
    <scope>NUCLEOTIDE SEQUENCE</scope>
    <source>
        <strain evidence="11">BCRC 34882</strain>
    </source>
</reference>
<evidence type="ECO:0000256" key="1">
    <source>
        <dbReference type="ARBA" id="ARBA00004141"/>
    </source>
</evidence>
<dbReference type="InterPro" id="IPR017871">
    <property type="entry name" value="ABC_transporter-like_CS"/>
</dbReference>
<accession>A0ABQ8PQJ7</accession>
<dbReference type="SUPFAM" id="SSF52540">
    <property type="entry name" value="P-loop containing nucleoside triphosphate hydrolases"/>
    <property type="match status" value="1"/>
</dbReference>
<dbReference type="Pfam" id="PF00664">
    <property type="entry name" value="ABC_membrane"/>
    <property type="match status" value="1"/>
</dbReference>
<dbReference type="PROSITE" id="PS50929">
    <property type="entry name" value="ABC_TM1F"/>
    <property type="match status" value="1"/>
</dbReference>
<evidence type="ECO:0000256" key="5">
    <source>
        <dbReference type="ARBA" id="ARBA00022989"/>
    </source>
</evidence>
<evidence type="ECO:0000256" key="2">
    <source>
        <dbReference type="ARBA" id="ARBA00022692"/>
    </source>
</evidence>
<feature type="compositionally biased region" description="Polar residues" evidence="7">
    <location>
        <begin position="64"/>
        <end position="77"/>
    </location>
</feature>
<evidence type="ECO:0000256" key="8">
    <source>
        <dbReference type="SAM" id="Phobius"/>
    </source>
</evidence>
<dbReference type="PROSITE" id="PS00211">
    <property type="entry name" value="ABC_TRANSPORTER_1"/>
    <property type="match status" value="1"/>
</dbReference>
<sequence length="674" mass="72081">MFRLALRTHRLTTKPTTIGRSLAAKAYSRKANTKSQMYKQMGIRAANGANASPIMEHTPLLARTPNSSSCYSTQGSRPESPEKAHGVDPEEALAKPRGSWVRLIRLARDEYGMLGGAVGLLVVSSSVTMAVPLAMGKIVDIVANKAAAPWGLTIGQMFAALGATFVVGALANTGRIILIRTAGERLVARIRSQLFARVIQMDMAFFDRNRTGDLVSRLSNDTQVVSKSITNNVSDGLRSVISAAVGVGMMVYVSPKLTCVMLGIVPPVALWAVLYGRYIKRLSRKTQEAVGDLTKVAEERIAGVRTVQMFSREQQEARRFDREVARILRLAQQEAVANGLYFGGNGLVGNLALLAFLGLGGRMVLRGELSIGDMTSVLLYSAYAGASLAGLSSFYSEMMKGVGAGARLFYLMDRAAAVDPNPQGAVLEAFSGAVELERVGFSYPTRPGTVFRDLSLTVPAGAHVAIAGPSGKGKSTLAALLLRFYDPDEGRVLVDGHDLRGLSLAAWRAHLAVVPQDPVLFAGTIRDNLLFGRPAATDAELVDALTRADAWGFVERFPAALDTYVGERGVSLSGGQRQRVAIARALLARPRVLILDEATSALDGTREARVLAGLGDLPCTVITVAHRASTLMKSDLIYVLGESGCVVESGTYHELMGRENGYFRRLMAAHAGSA</sequence>
<dbReference type="InterPro" id="IPR036640">
    <property type="entry name" value="ABC1_TM_sf"/>
</dbReference>
<dbReference type="PANTHER" id="PTHR43394">
    <property type="entry name" value="ATP-DEPENDENT PERMEASE MDL1, MITOCHONDRIAL"/>
    <property type="match status" value="1"/>
</dbReference>
<evidence type="ECO:0000256" key="4">
    <source>
        <dbReference type="ARBA" id="ARBA00022840"/>
    </source>
</evidence>
<feature type="transmembrane region" description="Helical" evidence="8">
    <location>
        <begin position="335"/>
        <end position="357"/>
    </location>
</feature>
<evidence type="ECO:0000259" key="10">
    <source>
        <dbReference type="PROSITE" id="PS50929"/>
    </source>
</evidence>
<feature type="transmembrane region" description="Helical" evidence="8">
    <location>
        <begin position="147"/>
        <end position="171"/>
    </location>
</feature>
<keyword evidence="6 8" id="KW-0472">Membrane</keyword>
<evidence type="ECO:0000313" key="11">
    <source>
        <dbReference type="EMBL" id="KAJ1992681.1"/>
    </source>
</evidence>
<dbReference type="Proteomes" id="UP001151295">
    <property type="component" value="Unassembled WGS sequence"/>
</dbReference>
<dbReference type="InterPro" id="IPR027417">
    <property type="entry name" value="P-loop_NTPase"/>
</dbReference>
<dbReference type="InterPro" id="IPR003593">
    <property type="entry name" value="AAA+_ATPase"/>
</dbReference>
<feature type="transmembrane region" description="Helical" evidence="8">
    <location>
        <begin position="111"/>
        <end position="135"/>
    </location>
</feature>
<dbReference type="InterPro" id="IPR003439">
    <property type="entry name" value="ABC_transporter-like_ATP-bd"/>
</dbReference>
<evidence type="ECO:0000256" key="6">
    <source>
        <dbReference type="ARBA" id="ARBA00023136"/>
    </source>
</evidence>
<dbReference type="CDD" id="cd18573">
    <property type="entry name" value="ABC_6TM_ABCB10_like"/>
    <property type="match status" value="1"/>
</dbReference>
<feature type="transmembrane region" description="Helical" evidence="8">
    <location>
        <begin position="260"/>
        <end position="278"/>
    </location>
</feature>
<dbReference type="InterPro" id="IPR039421">
    <property type="entry name" value="Type_1_exporter"/>
</dbReference>
<dbReference type="SUPFAM" id="SSF90123">
    <property type="entry name" value="ABC transporter transmembrane region"/>
    <property type="match status" value="1"/>
</dbReference>
<dbReference type="SMART" id="SM00382">
    <property type="entry name" value="AAA"/>
    <property type="match status" value="1"/>
</dbReference>
<keyword evidence="3" id="KW-0547">Nucleotide-binding</keyword>
<keyword evidence="2 8" id="KW-0812">Transmembrane</keyword>
<feature type="compositionally biased region" description="Basic and acidic residues" evidence="7">
    <location>
        <begin position="79"/>
        <end position="91"/>
    </location>
</feature>
<dbReference type="PANTHER" id="PTHR43394:SF1">
    <property type="entry name" value="ATP-BINDING CASSETTE SUB-FAMILY B MEMBER 10, MITOCHONDRIAL"/>
    <property type="match status" value="1"/>
</dbReference>
<dbReference type="EMBL" id="JANBQD010000025">
    <property type="protein sequence ID" value="KAJ1992681.1"/>
    <property type="molecule type" value="Genomic_DNA"/>
</dbReference>
<dbReference type="Gene3D" id="3.40.50.300">
    <property type="entry name" value="P-loop containing nucleotide triphosphate hydrolases"/>
    <property type="match status" value="1"/>
</dbReference>
<keyword evidence="5 8" id="KW-1133">Transmembrane helix</keyword>
<dbReference type="PROSITE" id="PS50893">
    <property type="entry name" value="ABC_TRANSPORTER_2"/>
    <property type="match status" value="1"/>
</dbReference>
<dbReference type="Pfam" id="PF00005">
    <property type="entry name" value="ABC_tran"/>
    <property type="match status" value="1"/>
</dbReference>
<feature type="transmembrane region" description="Helical" evidence="8">
    <location>
        <begin position="236"/>
        <end position="254"/>
    </location>
</feature>
<evidence type="ECO:0000313" key="12">
    <source>
        <dbReference type="Proteomes" id="UP001151295"/>
    </source>
</evidence>
<keyword evidence="4 11" id="KW-0067">ATP-binding</keyword>
<dbReference type="GO" id="GO:0005524">
    <property type="term" value="F:ATP binding"/>
    <property type="evidence" value="ECO:0007669"/>
    <property type="project" value="UniProtKB-KW"/>
</dbReference>
<feature type="domain" description="ABC transporter" evidence="9">
    <location>
        <begin position="434"/>
        <end position="668"/>
    </location>
</feature>
<dbReference type="Gene3D" id="1.20.1560.10">
    <property type="entry name" value="ABC transporter type 1, transmembrane domain"/>
    <property type="match status" value="1"/>
</dbReference>
<organism evidence="11 12">
    <name type="scientific">Coemansia umbellata</name>
    <dbReference type="NCBI Taxonomy" id="1424467"/>
    <lineage>
        <taxon>Eukaryota</taxon>
        <taxon>Fungi</taxon>
        <taxon>Fungi incertae sedis</taxon>
        <taxon>Zoopagomycota</taxon>
        <taxon>Kickxellomycotina</taxon>
        <taxon>Kickxellomycetes</taxon>
        <taxon>Kickxellales</taxon>
        <taxon>Kickxellaceae</taxon>
        <taxon>Coemansia</taxon>
    </lineage>
</organism>
<keyword evidence="12" id="KW-1185">Reference proteome</keyword>
<gene>
    <name evidence="11" type="primary">MDL1</name>
    <name evidence="11" type="ORF">EDC05_002624</name>
</gene>
<protein>
    <submittedName>
        <fullName evidence="11">ATP-binding cassette permease mdl1</fullName>
    </submittedName>
</protein>